<dbReference type="PANTHER" id="PTHR47504:SF5">
    <property type="entry name" value="RIGHT ORIGIN-BINDING PROTEIN"/>
    <property type="match status" value="1"/>
</dbReference>
<protein>
    <submittedName>
        <fullName evidence="4">Uncharacterized protein</fullName>
    </submittedName>
</protein>
<dbReference type="EMBL" id="AP023367">
    <property type="protein sequence ID" value="BCJ95812.1"/>
    <property type="molecule type" value="Genomic_DNA"/>
</dbReference>
<sequence>MPKKMYKENNYAITIDKVQNIIDYLEEQLLELLTPDTIAKQFYMSVSTLNNLFRIVCNMTIMEYVRNRRLSLAGLELKGSDIHIIDLALKYGYETPEAFTKAFTRFHGFPPSFVRRAYPNIKVFHSLQINIQIQGGWYNIETENIMSKLTDLNSSEQEENLLTCYNEIYKVKGGLTMENVRCQYCIHVEDMQQKEDWYILLSLADKLNQSKIKFKVDGKTMIFAHGLEFKLEKICLTFKWNEEQIIQDFFGYNKKAIECFKGFKYFDVIFEGMKVRCMFYGDCPGDDTDDFLYRNTEPVEVDGKILPVQKLEFYYANTEPKDQYYKMVEQWLKR</sequence>
<reference evidence="4 5" key="1">
    <citation type="journal article" date="2016" name="Int. J. Syst. Evol. Microbiol.">
        <title>Descriptions of Anaerotaenia torta gen. nov., sp. nov. and Anaerocolumna cellulosilytica gen. nov., sp. nov. isolated from a methanogenic reactor of cattle waste.</title>
        <authorList>
            <person name="Uek A."/>
            <person name="Ohtaki Y."/>
            <person name="Kaku N."/>
            <person name="Ueki K."/>
        </authorList>
    </citation>
    <scope>NUCLEOTIDE SEQUENCE [LARGE SCALE GENOMIC DNA]</scope>
    <source>
        <strain evidence="4 5">SN021</strain>
    </source>
</reference>
<proteinExistence type="predicted"/>
<evidence type="ECO:0000313" key="4">
    <source>
        <dbReference type="EMBL" id="BCJ95812.1"/>
    </source>
</evidence>
<keyword evidence="1" id="KW-0805">Transcription regulation</keyword>
<dbReference type="Proteomes" id="UP000515561">
    <property type="component" value="Chromosome"/>
</dbReference>
<dbReference type="Pfam" id="PF12833">
    <property type="entry name" value="HTH_18"/>
    <property type="match status" value="1"/>
</dbReference>
<keyword evidence="3" id="KW-0804">Transcription</keyword>
<dbReference type="SUPFAM" id="SSF46689">
    <property type="entry name" value="Homeodomain-like"/>
    <property type="match status" value="2"/>
</dbReference>
<evidence type="ECO:0000313" key="5">
    <source>
        <dbReference type="Proteomes" id="UP000515561"/>
    </source>
</evidence>
<dbReference type="InterPro" id="IPR018060">
    <property type="entry name" value="HTH_AraC"/>
</dbReference>
<organism evidence="4 5">
    <name type="scientific">Anaerocolumna cellulosilytica</name>
    <dbReference type="NCBI Taxonomy" id="433286"/>
    <lineage>
        <taxon>Bacteria</taxon>
        <taxon>Bacillati</taxon>
        <taxon>Bacillota</taxon>
        <taxon>Clostridia</taxon>
        <taxon>Lachnospirales</taxon>
        <taxon>Lachnospiraceae</taxon>
        <taxon>Anaerocolumna</taxon>
    </lineage>
</organism>
<evidence type="ECO:0000256" key="2">
    <source>
        <dbReference type="ARBA" id="ARBA00023125"/>
    </source>
</evidence>
<dbReference type="InterPro" id="IPR050959">
    <property type="entry name" value="MarA-like"/>
</dbReference>
<dbReference type="AlphaFoldDB" id="A0A6S6R977"/>
<keyword evidence="2" id="KW-0238">DNA-binding</keyword>
<dbReference type="RefSeq" id="WP_184093671.1">
    <property type="nucleotide sequence ID" value="NZ_AP023367.1"/>
</dbReference>
<keyword evidence="5" id="KW-1185">Reference proteome</keyword>
<dbReference type="PANTHER" id="PTHR47504">
    <property type="entry name" value="RIGHT ORIGIN-BINDING PROTEIN"/>
    <property type="match status" value="1"/>
</dbReference>
<evidence type="ECO:0000256" key="1">
    <source>
        <dbReference type="ARBA" id="ARBA00023015"/>
    </source>
</evidence>
<dbReference type="GO" id="GO:0003700">
    <property type="term" value="F:DNA-binding transcription factor activity"/>
    <property type="evidence" value="ECO:0007669"/>
    <property type="project" value="InterPro"/>
</dbReference>
<evidence type="ECO:0000256" key="3">
    <source>
        <dbReference type="ARBA" id="ARBA00023163"/>
    </source>
</evidence>
<name>A0A6S6R977_9FIRM</name>
<gene>
    <name evidence="4" type="ORF">acsn021_33810</name>
</gene>
<dbReference type="InterPro" id="IPR009057">
    <property type="entry name" value="Homeodomain-like_sf"/>
</dbReference>
<dbReference type="KEGG" id="acel:acsn021_33810"/>
<dbReference type="Gene3D" id="1.10.10.60">
    <property type="entry name" value="Homeodomain-like"/>
    <property type="match status" value="2"/>
</dbReference>
<dbReference type="GO" id="GO:0043565">
    <property type="term" value="F:sequence-specific DNA binding"/>
    <property type="evidence" value="ECO:0007669"/>
    <property type="project" value="InterPro"/>
</dbReference>
<dbReference type="PROSITE" id="PS01124">
    <property type="entry name" value="HTH_ARAC_FAMILY_2"/>
    <property type="match status" value="1"/>
</dbReference>
<dbReference type="SMART" id="SM00342">
    <property type="entry name" value="HTH_ARAC"/>
    <property type="match status" value="1"/>
</dbReference>
<accession>A0A6S6R977</accession>